<name>A0A9D9DGD7_9BACL</name>
<dbReference type="Proteomes" id="UP000823613">
    <property type="component" value="Unassembled WGS sequence"/>
</dbReference>
<reference evidence="1" key="2">
    <citation type="journal article" date="2021" name="PeerJ">
        <title>Extensive microbial diversity within the chicken gut microbiome revealed by metagenomics and culture.</title>
        <authorList>
            <person name="Gilroy R."/>
            <person name="Ravi A."/>
            <person name="Getino M."/>
            <person name="Pursley I."/>
            <person name="Horton D.L."/>
            <person name="Alikhan N.F."/>
            <person name="Baker D."/>
            <person name="Gharbi K."/>
            <person name="Hall N."/>
            <person name="Watson M."/>
            <person name="Adriaenssens E.M."/>
            <person name="Foster-Nyarko E."/>
            <person name="Jarju S."/>
            <person name="Secka A."/>
            <person name="Antonio M."/>
            <person name="Oren A."/>
            <person name="Chaudhuri R.R."/>
            <person name="La Ragione R."/>
            <person name="Hildebrand F."/>
            <person name="Pallen M.J."/>
        </authorList>
    </citation>
    <scope>NUCLEOTIDE SEQUENCE</scope>
    <source>
        <strain evidence="1">11159</strain>
    </source>
</reference>
<gene>
    <name evidence="1" type="ORF">IAC58_00375</name>
</gene>
<dbReference type="EMBL" id="JADIMY010000006">
    <property type="protein sequence ID" value="MBO8427008.1"/>
    <property type="molecule type" value="Genomic_DNA"/>
</dbReference>
<evidence type="ECO:0000313" key="2">
    <source>
        <dbReference type="Proteomes" id="UP000823613"/>
    </source>
</evidence>
<reference evidence="1" key="1">
    <citation type="submission" date="2020-10" db="EMBL/GenBank/DDBJ databases">
        <authorList>
            <person name="Gilroy R."/>
        </authorList>
    </citation>
    <scope>NUCLEOTIDE SEQUENCE</scope>
    <source>
        <strain evidence="1">11159</strain>
    </source>
</reference>
<comment type="caution">
    <text evidence="1">The sequence shown here is derived from an EMBL/GenBank/DDBJ whole genome shotgun (WGS) entry which is preliminary data.</text>
</comment>
<proteinExistence type="predicted"/>
<accession>A0A9D9DGD7</accession>
<dbReference type="AlphaFoldDB" id="A0A9D9DGD7"/>
<evidence type="ECO:0000313" key="1">
    <source>
        <dbReference type="EMBL" id="MBO8427008.1"/>
    </source>
</evidence>
<sequence length="68" mass="8332">MKLEELIYELCSNKYEVEDIKEILVKKDIKNLIIFLEKKRNTLLKLLHKYEDKIDKVDYLIYKIKKNS</sequence>
<organism evidence="1 2">
    <name type="scientific">Candidatus Onthovivens merdipullorum</name>
    <dbReference type="NCBI Taxonomy" id="2840889"/>
    <lineage>
        <taxon>Bacteria</taxon>
        <taxon>Bacillati</taxon>
        <taxon>Bacillota</taxon>
        <taxon>Bacilli</taxon>
        <taxon>Bacillales</taxon>
        <taxon>Candidatus Onthovivens</taxon>
    </lineage>
</organism>
<protein>
    <submittedName>
        <fullName evidence="1">Uncharacterized protein</fullName>
    </submittedName>
</protein>